<dbReference type="InterPro" id="IPR027417">
    <property type="entry name" value="P-loop_NTPase"/>
</dbReference>
<dbReference type="AlphaFoldDB" id="D6Z097"/>
<dbReference type="HOGENOM" id="CLU_553066_0_0_7"/>
<accession>D6Z097</accession>
<dbReference type="OrthoDB" id="5540980at2"/>
<organism evidence="1 2">
    <name type="scientific">Desulfurivibrio alkaliphilus (strain DSM 19089 / UNIQEM U267 / AHT2)</name>
    <dbReference type="NCBI Taxonomy" id="589865"/>
    <lineage>
        <taxon>Bacteria</taxon>
        <taxon>Pseudomonadati</taxon>
        <taxon>Thermodesulfobacteriota</taxon>
        <taxon>Desulfobulbia</taxon>
        <taxon>Desulfobulbales</taxon>
        <taxon>Desulfobulbaceae</taxon>
        <taxon>Desulfurivibrio</taxon>
    </lineage>
</organism>
<proteinExistence type="predicted"/>
<dbReference type="InterPro" id="IPR059206">
    <property type="entry name" value="Sll1717-like"/>
</dbReference>
<name>D6Z097_DESAT</name>
<dbReference type="InParanoid" id="D6Z097"/>
<sequence length="524" mass="59587">MNQQASLIEERMNALLYYVPTGTTEGEKHILNEAFVQTDEYKKIITPPPNSPRLLVGKKGSGKSAIIDFSINMLLKANIPALLLKPLDIDLDNMPHEGSSGELTRIAYKGLLKALAENIGSQLTGYVKGDNAVLYNEAIASGVQDMDFVGKLSRFLAAVSKPITTVDFTSVLPNADRASSTKLEKALKTNINESSGAFYLFIDDTDQVASPGSPGHLNRIWAVLLAAREIAQRIPKSRVIISIRDEIWRELSKEEVGQRDQWDHFLRLVFALNPNLDHVQEIIERRLVLAAKKCGAKENKPHYPFFFEGERPKMPTSQKRSSWRDIIKSRSRERPRDAVQLVNMLAKQALEPPVTKITDDILAKVMPVYSEERATLLSQEYEKECPSLPQIIRSFARLEYDEGSFLAGSEQVKKHLKSLPSSFSIKLSGMIINPDDDEQLFRLWSFLFLIGFIFPRISDSREKDNYRFVYPSDDPNFVCNERWNDMQKALWEIHPAFRDHLISVQRSEQAQFGLPTKPKFKKRH</sequence>
<evidence type="ECO:0000313" key="1">
    <source>
        <dbReference type="EMBL" id="ADH87130.1"/>
    </source>
</evidence>
<reference evidence="2" key="1">
    <citation type="submission" date="2010-02" db="EMBL/GenBank/DDBJ databases">
        <title>Complete sequence of Desulfurivibrio alkaliphilus AHT2.</title>
        <authorList>
            <consortium name="US DOE Joint Genome Institute"/>
            <person name="Pitluck S."/>
            <person name="Chertkov O."/>
            <person name="Detter J.C."/>
            <person name="Han C."/>
            <person name="Tapia R."/>
            <person name="Larimer F."/>
            <person name="Land M."/>
            <person name="Hauser L."/>
            <person name="Kyrpides N."/>
            <person name="Mikhailova N."/>
            <person name="Sorokin D.Y."/>
            <person name="Muyzer G."/>
            <person name="Woyke T."/>
        </authorList>
    </citation>
    <scope>NUCLEOTIDE SEQUENCE [LARGE SCALE GENOMIC DNA]</scope>
    <source>
        <strain evidence="2">DSM 19089 / UNIQEM U267 / AHT2</strain>
    </source>
</reference>
<dbReference type="RefSeq" id="WP_013164641.1">
    <property type="nucleotide sequence ID" value="NC_014216.1"/>
</dbReference>
<dbReference type="EMBL" id="CP001940">
    <property type="protein sequence ID" value="ADH87130.1"/>
    <property type="molecule type" value="Genomic_DNA"/>
</dbReference>
<gene>
    <name evidence="1" type="ordered locus">DaAHT2_2466</name>
</gene>
<dbReference type="Proteomes" id="UP000001508">
    <property type="component" value="Chromosome"/>
</dbReference>
<dbReference type="KEGG" id="dak:DaAHT2_2466"/>
<dbReference type="STRING" id="589865.DaAHT2_2466"/>
<evidence type="ECO:0000313" key="2">
    <source>
        <dbReference type="Proteomes" id="UP000001508"/>
    </source>
</evidence>
<dbReference type="SUPFAM" id="SSF52540">
    <property type="entry name" value="P-loop containing nucleoside triphosphate hydrolases"/>
    <property type="match status" value="1"/>
</dbReference>
<keyword evidence="2" id="KW-1185">Reference proteome</keyword>
<dbReference type="NCBIfam" id="NF047389">
    <property type="entry name" value="ATPase_Sll1717"/>
    <property type="match status" value="1"/>
</dbReference>
<protein>
    <submittedName>
        <fullName evidence="1">Uncharacterized protein</fullName>
    </submittedName>
</protein>